<keyword evidence="5" id="KW-1185">Reference proteome</keyword>
<evidence type="ECO:0000256" key="1">
    <source>
        <dbReference type="SAM" id="MobiDB-lite"/>
    </source>
</evidence>
<dbReference type="OrthoDB" id="38803at2759"/>
<dbReference type="AlphaFoldDB" id="A0A9K3PB37"/>
<protein>
    <submittedName>
        <fullName evidence="4">Glycerophosphoryl diester phosphodiesterase</fullName>
    </submittedName>
</protein>
<name>A0A9K3PB37_9STRA</name>
<comment type="caution">
    <text evidence="4">The sequence shown here is derived from an EMBL/GenBank/DDBJ whole genome shotgun (WGS) entry which is preliminary data.</text>
</comment>
<dbReference type="PANTHER" id="PTHR37957:SF1">
    <property type="entry name" value="PHYTASE-LIKE DOMAIN-CONTAINING PROTEIN"/>
    <property type="match status" value="1"/>
</dbReference>
<evidence type="ECO:0000259" key="3">
    <source>
        <dbReference type="Pfam" id="PF13449"/>
    </source>
</evidence>
<dbReference type="InterPro" id="IPR027372">
    <property type="entry name" value="Phytase-like_dom"/>
</dbReference>
<feature type="chain" id="PRO_5039913258" evidence="2">
    <location>
        <begin position="22"/>
        <end position="557"/>
    </location>
</feature>
<dbReference type="EMBL" id="JAGRRH010000026">
    <property type="protein sequence ID" value="KAG7341052.1"/>
    <property type="molecule type" value="Genomic_DNA"/>
</dbReference>
<feature type="signal peptide" evidence="2">
    <location>
        <begin position="1"/>
        <end position="21"/>
    </location>
</feature>
<dbReference type="PANTHER" id="PTHR37957">
    <property type="entry name" value="BLR7070 PROTEIN"/>
    <property type="match status" value="1"/>
</dbReference>
<proteinExistence type="predicted"/>
<sequence length="557" mass="61271">MKFTAVSAFLSLAVGSSTVVAQHSDYQPHYLVGLLNYDAVPDALKNHTSGTYIPFGEAQWSESTEVPFKDVPNVGFSDMEFYHDDTGAVVPGQFYCLSDNGFGTSDNSGDYPLNIHHLRIQKPFTFRHGESTFERYTPVELMEFALIHDPNELIQWENGADIQVTYKIPDDTWQDYRELRVLTGRDFDPEGLAVINQTCAILGDEFMPAVFMVDPSTGVVLSPFVRTPDINEDGSLSTDTFLTTVRDKLHCTIEDLEEDACPSVASTLVDENTEYRKHDPSGGYEGFSVLADGSIVAFLEKTTGDTTLNDEPGVRVYKVIPGDCSVGSAPVFDSFMGFYPFEHGAENIADVSPIPGSSQYVVVIERNGFPNGHLFPGAGMPANKVCIVDLTSRDANMVFDKKKCVLNYHAIDDPWDVDGNGIFVYGHTQVTNEALIVVDDYCIVAGTDTNYPWTNQFGLEEDQLENWQETRDARFMVVCFQEPIFNTDMVSKYMSMDTSSGSSGGSGSSSSSGSGTPNNEEIVVAQQENAGSRAMDSRSVRFMMLATAAASFVLWLV</sequence>
<dbReference type="Proteomes" id="UP000693970">
    <property type="component" value="Unassembled WGS sequence"/>
</dbReference>
<accession>A0A9K3PB37</accession>
<feature type="domain" description="Phytase-like" evidence="3">
    <location>
        <begin position="75"/>
        <end position="393"/>
    </location>
</feature>
<dbReference type="Pfam" id="PF13449">
    <property type="entry name" value="Phytase-like"/>
    <property type="match status" value="1"/>
</dbReference>
<evidence type="ECO:0000256" key="2">
    <source>
        <dbReference type="SAM" id="SignalP"/>
    </source>
</evidence>
<keyword evidence="2" id="KW-0732">Signal</keyword>
<feature type="region of interest" description="Disordered" evidence="1">
    <location>
        <begin position="496"/>
        <end position="518"/>
    </location>
</feature>
<evidence type="ECO:0000313" key="4">
    <source>
        <dbReference type="EMBL" id="KAG7341052.1"/>
    </source>
</evidence>
<reference evidence="4" key="2">
    <citation type="submission" date="2021-04" db="EMBL/GenBank/DDBJ databases">
        <authorList>
            <person name="Podell S."/>
        </authorList>
    </citation>
    <scope>NUCLEOTIDE SEQUENCE</scope>
    <source>
        <strain evidence="4">Hildebrandi</strain>
    </source>
</reference>
<organism evidence="4 5">
    <name type="scientific">Nitzschia inconspicua</name>
    <dbReference type="NCBI Taxonomy" id="303405"/>
    <lineage>
        <taxon>Eukaryota</taxon>
        <taxon>Sar</taxon>
        <taxon>Stramenopiles</taxon>
        <taxon>Ochrophyta</taxon>
        <taxon>Bacillariophyta</taxon>
        <taxon>Bacillariophyceae</taxon>
        <taxon>Bacillariophycidae</taxon>
        <taxon>Bacillariales</taxon>
        <taxon>Bacillariaceae</taxon>
        <taxon>Nitzschia</taxon>
    </lineage>
</organism>
<evidence type="ECO:0000313" key="5">
    <source>
        <dbReference type="Proteomes" id="UP000693970"/>
    </source>
</evidence>
<reference evidence="4" key="1">
    <citation type="journal article" date="2021" name="Sci. Rep.">
        <title>Diploid genomic architecture of Nitzschia inconspicua, an elite biomass production diatom.</title>
        <authorList>
            <person name="Oliver A."/>
            <person name="Podell S."/>
            <person name="Pinowska A."/>
            <person name="Traller J.C."/>
            <person name="Smith S.R."/>
            <person name="McClure R."/>
            <person name="Beliaev A."/>
            <person name="Bohutskyi P."/>
            <person name="Hill E.A."/>
            <person name="Rabines A."/>
            <person name="Zheng H."/>
            <person name="Allen L.Z."/>
            <person name="Kuo A."/>
            <person name="Grigoriev I.V."/>
            <person name="Allen A.E."/>
            <person name="Hazlebeck D."/>
            <person name="Allen E.E."/>
        </authorList>
    </citation>
    <scope>NUCLEOTIDE SEQUENCE</scope>
    <source>
        <strain evidence="4">Hildebrandi</strain>
    </source>
</reference>
<gene>
    <name evidence="4" type="ORF">IV203_023003</name>
</gene>